<evidence type="ECO:0000256" key="11">
    <source>
        <dbReference type="SAM" id="SignalP"/>
    </source>
</evidence>
<evidence type="ECO:0000313" key="13">
    <source>
        <dbReference type="Proteomes" id="UP001152622"/>
    </source>
</evidence>
<keyword evidence="6" id="KW-0597">Phosphoprotein</keyword>
<organism evidence="12 13">
    <name type="scientific">Synaphobranchus kaupii</name>
    <name type="common">Kaup's arrowtooth eel</name>
    <dbReference type="NCBI Taxonomy" id="118154"/>
    <lineage>
        <taxon>Eukaryota</taxon>
        <taxon>Metazoa</taxon>
        <taxon>Chordata</taxon>
        <taxon>Craniata</taxon>
        <taxon>Vertebrata</taxon>
        <taxon>Euteleostomi</taxon>
        <taxon>Actinopterygii</taxon>
        <taxon>Neopterygii</taxon>
        <taxon>Teleostei</taxon>
        <taxon>Anguilliformes</taxon>
        <taxon>Synaphobranchidae</taxon>
        <taxon>Synaphobranchus</taxon>
    </lineage>
</organism>
<dbReference type="GO" id="GO:0005576">
    <property type="term" value="C:extracellular region"/>
    <property type="evidence" value="ECO:0007669"/>
    <property type="project" value="UniProtKB-SubCell"/>
</dbReference>
<dbReference type="PANTHER" id="PTHR15444">
    <property type="entry name" value="SECRETED PHOSPHOPROTEIN 24"/>
    <property type="match status" value="1"/>
</dbReference>
<dbReference type="Gene3D" id="3.10.450.10">
    <property type="match status" value="1"/>
</dbReference>
<evidence type="ECO:0000256" key="6">
    <source>
        <dbReference type="ARBA" id="ARBA00022553"/>
    </source>
</evidence>
<feature type="region of interest" description="Disordered" evidence="10">
    <location>
        <begin position="127"/>
        <end position="183"/>
    </location>
</feature>
<keyword evidence="13" id="KW-1185">Reference proteome</keyword>
<evidence type="ECO:0000256" key="2">
    <source>
        <dbReference type="ARBA" id="ARBA00004613"/>
    </source>
</evidence>
<dbReference type="Proteomes" id="UP001152622">
    <property type="component" value="Chromosome 8"/>
</dbReference>
<dbReference type="InterPro" id="IPR010892">
    <property type="entry name" value="Spp-24"/>
</dbReference>
<keyword evidence="8" id="KW-1015">Disulfide bond</keyword>
<feature type="compositionally biased region" description="Polar residues" evidence="10">
    <location>
        <begin position="162"/>
        <end position="173"/>
    </location>
</feature>
<accession>A0A9Q1F7Y0</accession>
<evidence type="ECO:0000256" key="3">
    <source>
        <dbReference type="ARBA" id="ARBA00008576"/>
    </source>
</evidence>
<reference evidence="12" key="1">
    <citation type="journal article" date="2023" name="Science">
        <title>Genome structures resolve the early diversification of teleost fishes.</title>
        <authorList>
            <person name="Parey E."/>
            <person name="Louis A."/>
            <person name="Montfort J."/>
            <person name="Bouchez O."/>
            <person name="Roques C."/>
            <person name="Iampietro C."/>
            <person name="Lluch J."/>
            <person name="Castinel A."/>
            <person name="Donnadieu C."/>
            <person name="Desvignes T."/>
            <person name="Floi Bucao C."/>
            <person name="Jouanno E."/>
            <person name="Wen M."/>
            <person name="Mejri S."/>
            <person name="Dirks R."/>
            <person name="Jansen H."/>
            <person name="Henkel C."/>
            <person name="Chen W.J."/>
            <person name="Zahm M."/>
            <person name="Cabau C."/>
            <person name="Klopp C."/>
            <person name="Thompson A.W."/>
            <person name="Robinson-Rechavi M."/>
            <person name="Braasch I."/>
            <person name="Lecointre G."/>
            <person name="Bobe J."/>
            <person name="Postlethwait J.H."/>
            <person name="Berthelot C."/>
            <person name="Roest Crollius H."/>
            <person name="Guiguen Y."/>
        </authorList>
    </citation>
    <scope>NUCLEOTIDE SEQUENCE</scope>
    <source>
        <strain evidence="12">WJC10195</strain>
    </source>
</reference>
<comment type="caution">
    <text evidence="12">The sequence shown here is derived from an EMBL/GenBank/DDBJ whole genome shotgun (WGS) entry which is preliminary data.</text>
</comment>
<feature type="signal peptide" evidence="11">
    <location>
        <begin position="1"/>
        <end position="16"/>
    </location>
</feature>
<evidence type="ECO:0000256" key="10">
    <source>
        <dbReference type="SAM" id="MobiDB-lite"/>
    </source>
</evidence>
<evidence type="ECO:0000256" key="8">
    <source>
        <dbReference type="ARBA" id="ARBA00023157"/>
    </source>
</evidence>
<dbReference type="EMBL" id="JAINUF010000008">
    <property type="protein sequence ID" value="KAJ8352758.1"/>
    <property type="molecule type" value="Genomic_DNA"/>
</dbReference>
<feature type="chain" id="PRO_5040269748" description="Secreted phosphoprotein 24" evidence="11">
    <location>
        <begin position="17"/>
        <end position="183"/>
    </location>
</feature>
<evidence type="ECO:0000256" key="1">
    <source>
        <dbReference type="ARBA" id="ARBA00002371"/>
    </source>
</evidence>
<name>A0A9Q1F7Y0_SYNKA</name>
<sequence>MKAAVLCLVLLQSVCGSGVPLFQVGLAPIAQKAVGMSLASINGQSTGVNLYRVTHSSVKKVVPVGMNTYDLMLNFGIRETVCPKASGSDPDKCNFKQGFFVSSASCSSRVRVSSELSELVSLTCSRADSSSSSSESNSGEVLGRQRGVNGQSPFGIGGPVNTPASRTTVNNHLGRNGLDNLLK</sequence>
<dbReference type="AlphaFoldDB" id="A0A9Q1F7Y0"/>
<keyword evidence="5" id="KW-0964">Secreted</keyword>
<dbReference type="InterPro" id="IPR046350">
    <property type="entry name" value="Cystatin_sf"/>
</dbReference>
<comment type="subcellular location">
    <subcellularLocation>
        <location evidence="2">Secreted</location>
    </subcellularLocation>
</comment>
<dbReference type="OrthoDB" id="9944258at2759"/>
<evidence type="ECO:0000256" key="9">
    <source>
        <dbReference type="ARBA" id="ARBA00029627"/>
    </source>
</evidence>
<keyword evidence="7 11" id="KW-0732">Signal</keyword>
<proteinExistence type="inferred from homology"/>
<comment type="function">
    <text evidence="1">Could coordinate an aspect of bone turnover.</text>
</comment>
<evidence type="ECO:0000256" key="7">
    <source>
        <dbReference type="ARBA" id="ARBA00022729"/>
    </source>
</evidence>
<feature type="compositionally biased region" description="Low complexity" evidence="10">
    <location>
        <begin position="127"/>
        <end position="138"/>
    </location>
</feature>
<dbReference type="Pfam" id="PF07448">
    <property type="entry name" value="Spp-24"/>
    <property type="match status" value="1"/>
</dbReference>
<dbReference type="PANTHER" id="PTHR15444:SF4">
    <property type="entry name" value="SECRETED PHOSPHOPROTEIN 24"/>
    <property type="match status" value="1"/>
</dbReference>
<gene>
    <name evidence="12" type="ORF">SKAU_G00242340</name>
</gene>
<protein>
    <recommendedName>
        <fullName evidence="4">Secreted phosphoprotein 24</fullName>
    </recommendedName>
    <alternativeName>
        <fullName evidence="9">Secreted phosphoprotein 2</fullName>
    </alternativeName>
</protein>
<dbReference type="GO" id="GO:0046849">
    <property type="term" value="P:bone remodeling"/>
    <property type="evidence" value="ECO:0007669"/>
    <property type="project" value="InterPro"/>
</dbReference>
<dbReference type="SUPFAM" id="SSF54403">
    <property type="entry name" value="Cystatin/monellin"/>
    <property type="match status" value="1"/>
</dbReference>
<evidence type="ECO:0000313" key="12">
    <source>
        <dbReference type="EMBL" id="KAJ8352758.1"/>
    </source>
</evidence>
<evidence type="ECO:0000256" key="5">
    <source>
        <dbReference type="ARBA" id="ARBA00022525"/>
    </source>
</evidence>
<comment type="similarity">
    <text evidence="3">Belongs to the SPP2 family.</text>
</comment>
<evidence type="ECO:0000256" key="4">
    <source>
        <dbReference type="ARBA" id="ARBA00020365"/>
    </source>
</evidence>